<keyword evidence="1" id="KW-1133">Transmembrane helix</keyword>
<feature type="transmembrane region" description="Helical" evidence="1">
    <location>
        <begin position="77"/>
        <end position="100"/>
    </location>
</feature>
<accession>A0A4E0QSR2</accession>
<dbReference type="Proteomes" id="UP000230066">
    <property type="component" value="Unassembled WGS sequence"/>
</dbReference>
<organism evidence="2 3">
    <name type="scientific">Fasciola hepatica</name>
    <name type="common">Liver fluke</name>
    <dbReference type="NCBI Taxonomy" id="6192"/>
    <lineage>
        <taxon>Eukaryota</taxon>
        <taxon>Metazoa</taxon>
        <taxon>Spiralia</taxon>
        <taxon>Lophotrochozoa</taxon>
        <taxon>Platyhelminthes</taxon>
        <taxon>Trematoda</taxon>
        <taxon>Digenea</taxon>
        <taxon>Plagiorchiida</taxon>
        <taxon>Echinostomata</taxon>
        <taxon>Echinostomatoidea</taxon>
        <taxon>Fasciolidae</taxon>
        <taxon>Fasciola</taxon>
    </lineage>
</organism>
<evidence type="ECO:0000313" key="3">
    <source>
        <dbReference type="Proteomes" id="UP000230066"/>
    </source>
</evidence>
<evidence type="ECO:0000313" key="2">
    <source>
        <dbReference type="EMBL" id="THD17985.1"/>
    </source>
</evidence>
<keyword evidence="1" id="KW-0472">Membrane</keyword>
<comment type="caution">
    <text evidence="2">The sequence shown here is derived from an EMBL/GenBank/DDBJ whole genome shotgun (WGS) entry which is preliminary data.</text>
</comment>
<name>A0A4E0QSR2_FASHE</name>
<dbReference type="AlphaFoldDB" id="A0A4E0QSR2"/>
<sequence length="101" mass="11679">MHTYPTCKPEEEREWSNTLFGCCDDMSSCLLITFFPPCYLCHMYQRAGENCAIPLLGAGPTLLRARQRFRHQIRVSIFYLLFCTTVLFPLVVILLLFIGLL</sequence>
<protein>
    <submittedName>
        <fullName evidence="2">Placenta-specific gene 8 protein</fullName>
    </submittedName>
</protein>
<evidence type="ECO:0000256" key="1">
    <source>
        <dbReference type="SAM" id="Phobius"/>
    </source>
</evidence>
<keyword evidence="1" id="KW-0812">Transmembrane</keyword>
<keyword evidence="3" id="KW-1185">Reference proteome</keyword>
<reference evidence="2" key="1">
    <citation type="submission" date="2019-03" db="EMBL/GenBank/DDBJ databases">
        <title>Improved annotation for the trematode Fasciola hepatica.</title>
        <authorList>
            <person name="Choi Y.-J."/>
            <person name="Martin J."/>
            <person name="Mitreva M."/>
        </authorList>
    </citation>
    <scope>NUCLEOTIDE SEQUENCE [LARGE SCALE GENOMIC DNA]</scope>
</reference>
<gene>
    <name evidence="2" type="ORF">D915_011095</name>
</gene>
<proteinExistence type="predicted"/>
<dbReference type="EMBL" id="JXXN02018303">
    <property type="protein sequence ID" value="THD17985.1"/>
    <property type="molecule type" value="Genomic_DNA"/>
</dbReference>